<dbReference type="InterPro" id="IPR023393">
    <property type="entry name" value="START-like_dom_sf"/>
</dbReference>
<dbReference type="InterPro" id="IPR010419">
    <property type="entry name" value="CO_DH_gsu"/>
</dbReference>
<dbReference type="SUPFAM" id="SSF55961">
    <property type="entry name" value="Bet v1-like"/>
    <property type="match status" value="1"/>
</dbReference>
<dbReference type="Gene3D" id="3.30.530.20">
    <property type="match status" value="1"/>
</dbReference>
<dbReference type="Pfam" id="PF06240">
    <property type="entry name" value="COXG"/>
    <property type="match status" value="1"/>
</dbReference>
<sequence length="154" mass="17231">MEIKGSFTVDYNLEKVWEVVADANKFIKCLPNVVSAEVSGDTFKLQFKVDAKKYTSKFLGASYLSNLNIKFSAELKEKEEKKHILIAGNGSTIGLKFSLSLYIDLSTQDSSTKIDWKAEIDLGRMAKLFGEDTINQAINDVVIQTVDNLKNLLK</sequence>
<dbReference type="AlphaFoldDB" id="D2EEE0"/>
<organism evidence="1 2">
    <name type="scientific">Candidatus Parvarchaeum acidiphilum ARMAN-4</name>
    <dbReference type="NCBI Taxonomy" id="662760"/>
    <lineage>
        <taxon>Archaea</taxon>
        <taxon>Candidatus Parvarchaeota</taxon>
        <taxon>Candidatus Parvarchaeum</taxon>
    </lineage>
</organism>
<name>D2EEE0_PARA4</name>
<dbReference type="Proteomes" id="UP000009375">
    <property type="component" value="Unassembled WGS sequence"/>
</dbReference>
<protein>
    <submittedName>
        <fullName evidence="1">Carbon monoxide dehydrogenase subunit G</fullName>
    </submittedName>
</protein>
<proteinExistence type="predicted"/>
<accession>D2EEE0</accession>
<evidence type="ECO:0000313" key="1">
    <source>
        <dbReference type="EMBL" id="EEZ93319.1"/>
    </source>
</evidence>
<dbReference type="EMBL" id="GG730039">
    <property type="protein sequence ID" value="EEZ93319.1"/>
    <property type="molecule type" value="Genomic_DNA"/>
</dbReference>
<evidence type="ECO:0000313" key="2">
    <source>
        <dbReference type="Proteomes" id="UP000009375"/>
    </source>
</evidence>
<reference evidence="1 2" key="1">
    <citation type="journal article" date="2010" name="Proc. Natl. Acad. Sci. U.S.A.">
        <title>Enigmatic, ultrasmall, uncultivated Archaea.</title>
        <authorList>
            <person name="Baker B.J."/>
            <person name="Comolli L.R."/>
            <person name="Dick G.J."/>
            <person name="Hauser L.J."/>
            <person name="Hyatt D."/>
            <person name="Dill B.D."/>
            <person name="Land M.L."/>
            <person name="Verberkmoes N.C."/>
            <person name="Hettich R.L."/>
            <person name="Banfield J.F."/>
        </authorList>
    </citation>
    <scope>NUCLEOTIDE SEQUENCE [LARGE SCALE GENOMIC DNA]</scope>
</reference>
<gene>
    <name evidence="1" type="ORF">BJBARM4_0079</name>
</gene>